<evidence type="ECO:0000256" key="1">
    <source>
        <dbReference type="ARBA" id="ARBA00022729"/>
    </source>
</evidence>
<dbReference type="GO" id="GO:0016020">
    <property type="term" value="C:membrane"/>
    <property type="evidence" value="ECO:0007669"/>
    <property type="project" value="InterPro"/>
</dbReference>
<reference evidence="5" key="1">
    <citation type="submission" date="2020-02" db="EMBL/GenBank/DDBJ databases">
        <authorList>
            <person name="Meier V. D."/>
        </authorList>
    </citation>
    <scope>NUCLEOTIDE SEQUENCE</scope>
    <source>
        <strain evidence="5">AVDCRST_MAG22</strain>
    </source>
</reference>
<evidence type="ECO:0000256" key="2">
    <source>
        <dbReference type="SAM" id="SignalP"/>
    </source>
</evidence>
<dbReference type="PROSITE" id="PS51257">
    <property type="entry name" value="PROKAR_LIPOPROTEIN"/>
    <property type="match status" value="1"/>
</dbReference>
<dbReference type="Gene3D" id="3.40.190.10">
    <property type="entry name" value="Periplasmic binding protein-like II"/>
    <property type="match status" value="2"/>
</dbReference>
<dbReference type="PANTHER" id="PTHR35936">
    <property type="entry name" value="MEMBRANE-BOUND LYTIC MUREIN TRANSGLYCOSYLASE F"/>
    <property type="match status" value="1"/>
</dbReference>
<gene>
    <name evidence="5" type="ORF">AVDCRST_MAG22-922</name>
</gene>
<feature type="domain" description="Ionotropic glutamate receptor C-terminal" evidence="4">
    <location>
        <begin position="44"/>
        <end position="264"/>
    </location>
</feature>
<keyword evidence="1 2" id="KW-0732">Signal</keyword>
<protein>
    <recommendedName>
        <fullName evidence="6">Glutamine ABC transporter, substrate-binding protein GlnH</fullName>
    </recommendedName>
</protein>
<dbReference type="SMART" id="SM00079">
    <property type="entry name" value="PBPe"/>
    <property type="match status" value="1"/>
</dbReference>
<feature type="chain" id="PRO_5039687695" description="Glutamine ABC transporter, substrate-binding protein GlnH" evidence="2">
    <location>
        <begin position="21"/>
        <end position="270"/>
    </location>
</feature>
<evidence type="ECO:0000259" key="3">
    <source>
        <dbReference type="SMART" id="SM00062"/>
    </source>
</evidence>
<dbReference type="SUPFAM" id="SSF53850">
    <property type="entry name" value="Periplasmic binding protein-like II"/>
    <property type="match status" value="1"/>
</dbReference>
<evidence type="ECO:0000313" key="5">
    <source>
        <dbReference type="EMBL" id="CAA9396591.1"/>
    </source>
</evidence>
<dbReference type="InterPro" id="IPR001638">
    <property type="entry name" value="Solute-binding_3/MltF_N"/>
</dbReference>
<feature type="signal peptide" evidence="2">
    <location>
        <begin position="1"/>
        <end position="20"/>
    </location>
</feature>
<dbReference type="Pfam" id="PF00497">
    <property type="entry name" value="SBP_bac_3"/>
    <property type="match status" value="1"/>
</dbReference>
<evidence type="ECO:0000259" key="4">
    <source>
        <dbReference type="SMART" id="SM00079"/>
    </source>
</evidence>
<dbReference type="InterPro" id="IPR001320">
    <property type="entry name" value="Iontro_rcpt_C"/>
</dbReference>
<dbReference type="EMBL" id="CADCUV010000043">
    <property type="protein sequence ID" value="CAA9396591.1"/>
    <property type="molecule type" value="Genomic_DNA"/>
</dbReference>
<name>A0A6J4NXD1_9ACTN</name>
<organism evidence="5">
    <name type="scientific">uncultured Rubrobacteraceae bacterium</name>
    <dbReference type="NCBI Taxonomy" id="349277"/>
    <lineage>
        <taxon>Bacteria</taxon>
        <taxon>Bacillati</taxon>
        <taxon>Actinomycetota</taxon>
        <taxon>Rubrobacteria</taxon>
        <taxon>Rubrobacterales</taxon>
        <taxon>Rubrobacteraceae</taxon>
        <taxon>environmental samples</taxon>
    </lineage>
</organism>
<proteinExistence type="predicted"/>
<dbReference type="GO" id="GO:0015276">
    <property type="term" value="F:ligand-gated monoatomic ion channel activity"/>
    <property type="evidence" value="ECO:0007669"/>
    <property type="project" value="InterPro"/>
</dbReference>
<evidence type="ECO:0008006" key="6">
    <source>
        <dbReference type="Google" id="ProtNLM"/>
    </source>
</evidence>
<accession>A0A6J4NXD1</accession>
<feature type="domain" description="Solute-binding protein family 3/N-terminal" evidence="3">
    <location>
        <begin position="44"/>
        <end position="265"/>
    </location>
</feature>
<dbReference type="AlphaFoldDB" id="A0A6J4NXD1"/>
<dbReference type="CDD" id="cd13624">
    <property type="entry name" value="PBP2_Arg_Lys_His"/>
    <property type="match status" value="1"/>
</dbReference>
<dbReference type="PANTHER" id="PTHR35936:SF17">
    <property type="entry name" value="ARGININE-BINDING EXTRACELLULAR PROTEIN ARTP"/>
    <property type="match status" value="1"/>
</dbReference>
<sequence>MRLLATALVFCACLAAGCSAGNDESSPAEVVREETTSSALADGKIVVASNVAYPPFEFAPRRGPRGFDIDLMNEVADRTGLEVEYRNVQFDSLIRGLSSDLFDAVISGMTITDDRRQQVDFSDPYYNVDEALVVRSGSEIESTGDLENEILGVQLGTMGQAEAGDLLSAGDVEEPVRTYRTIGKAFTALEKEEVDGVIYDLPAAQTEVERSNGTLELVEVITTGSQYGIAFPKESPLIEPVNQALAEIKEDGTYEEIYEEWIGRPPEEIP</sequence>
<dbReference type="SMART" id="SM00062">
    <property type="entry name" value="PBPb"/>
    <property type="match status" value="1"/>
</dbReference>